<dbReference type="PRINTS" id="PR00081">
    <property type="entry name" value="GDHRDH"/>
</dbReference>
<comment type="similarity">
    <text evidence="1">Belongs to the short-chain dehydrogenases/reductases (SDR) family.</text>
</comment>
<dbReference type="GO" id="GO:0016491">
    <property type="term" value="F:oxidoreductase activity"/>
    <property type="evidence" value="ECO:0007669"/>
    <property type="project" value="UniProtKB-KW"/>
</dbReference>
<dbReference type="Pfam" id="PF13561">
    <property type="entry name" value="adh_short_C2"/>
    <property type="match status" value="1"/>
</dbReference>
<sequence>MTIDQAVQWGLRGRVVIVTGAASGIGRVIAETFARHGAKVAALDVFHDGVENLAEELRAGGAEAIGLSCDVTNQESVRAAVTAVADHFGGIDVLINNAGINVEGTVEELEDSAWQRCFDVNVTGVVRVCKAAIPYVKESNHGRVINAASFAAIVPSIGSAAYAASKAAVVQFTKVLAGELGPWNVTVNAYAPGMIPTGMNGFAEMPKEAQDRLLGTLTLRKWGEAAEVADLLLFLASDASRYITGTLIDVSGGKLATQIPAKAYEAMATAAGAENTSATQVTPSSIA</sequence>
<dbReference type="InterPro" id="IPR036291">
    <property type="entry name" value="NAD(P)-bd_dom_sf"/>
</dbReference>
<dbReference type="NCBIfam" id="NF005559">
    <property type="entry name" value="PRK07231.1"/>
    <property type="match status" value="1"/>
</dbReference>
<evidence type="ECO:0000256" key="3">
    <source>
        <dbReference type="ARBA" id="ARBA00023027"/>
    </source>
</evidence>
<evidence type="ECO:0000313" key="5">
    <source>
        <dbReference type="EMBL" id="XDV71306.1"/>
    </source>
</evidence>
<dbReference type="RefSeq" id="WP_369745441.1">
    <property type="nucleotide sequence ID" value="NZ_CP165735.1"/>
</dbReference>
<dbReference type="NCBIfam" id="NF009466">
    <property type="entry name" value="PRK12826.1-2"/>
    <property type="match status" value="1"/>
</dbReference>
<dbReference type="PANTHER" id="PTHR24321">
    <property type="entry name" value="DEHYDROGENASES, SHORT CHAIN"/>
    <property type="match status" value="1"/>
</dbReference>
<protein>
    <submittedName>
        <fullName evidence="5">SDR family NAD(P)-dependent oxidoreductase</fullName>
        <ecNumber evidence="5">1.1.1.-</ecNumber>
    </submittedName>
</protein>
<keyword evidence="3" id="KW-0520">NAD</keyword>
<reference evidence="5" key="1">
    <citation type="submission" date="2024-07" db="EMBL/GenBank/DDBJ databases">
        <authorList>
            <person name="Li J."/>
            <person name="Wei H."/>
            <person name="Ma J."/>
        </authorList>
    </citation>
    <scope>NUCLEOTIDE SEQUENCE</scope>
    <source>
        <strain evidence="5">AMU7</strain>
    </source>
</reference>
<feature type="domain" description="Ketoreductase" evidence="4">
    <location>
        <begin position="14"/>
        <end position="193"/>
    </location>
</feature>
<keyword evidence="2 5" id="KW-0560">Oxidoreductase</keyword>
<dbReference type="EMBL" id="CP165735">
    <property type="protein sequence ID" value="XDV71306.1"/>
    <property type="molecule type" value="Genomic_DNA"/>
</dbReference>
<name>A0AB39YNZ8_9MICC</name>
<gene>
    <name evidence="5" type="ORF">ABQM86_20490</name>
</gene>
<proteinExistence type="inferred from homology"/>
<dbReference type="FunFam" id="3.40.50.720:FF:000084">
    <property type="entry name" value="Short-chain dehydrogenase reductase"/>
    <property type="match status" value="1"/>
</dbReference>
<dbReference type="EC" id="1.1.1.-" evidence="5"/>
<organism evidence="5">
    <name type="scientific">Paenarthrobacter sp. AMU7</name>
    <dbReference type="NCBI Taxonomy" id="3162492"/>
    <lineage>
        <taxon>Bacteria</taxon>
        <taxon>Bacillati</taxon>
        <taxon>Actinomycetota</taxon>
        <taxon>Actinomycetes</taxon>
        <taxon>Micrococcales</taxon>
        <taxon>Micrococcaceae</taxon>
        <taxon>Paenarthrobacter</taxon>
    </lineage>
</organism>
<evidence type="ECO:0000256" key="2">
    <source>
        <dbReference type="ARBA" id="ARBA00023002"/>
    </source>
</evidence>
<dbReference type="Gene3D" id="3.40.50.720">
    <property type="entry name" value="NAD(P)-binding Rossmann-like Domain"/>
    <property type="match status" value="1"/>
</dbReference>
<dbReference type="InterPro" id="IPR057326">
    <property type="entry name" value="KR_dom"/>
</dbReference>
<dbReference type="PROSITE" id="PS00061">
    <property type="entry name" value="ADH_SHORT"/>
    <property type="match status" value="1"/>
</dbReference>
<accession>A0AB39YNZ8</accession>
<dbReference type="AlphaFoldDB" id="A0AB39YNZ8"/>
<dbReference type="InterPro" id="IPR020904">
    <property type="entry name" value="Sc_DH/Rdtase_CS"/>
</dbReference>
<dbReference type="PANTHER" id="PTHR24321:SF8">
    <property type="entry name" value="ESTRADIOL 17-BETA-DEHYDROGENASE 8-RELATED"/>
    <property type="match status" value="1"/>
</dbReference>
<dbReference type="SUPFAM" id="SSF51735">
    <property type="entry name" value="NAD(P)-binding Rossmann-fold domains"/>
    <property type="match status" value="1"/>
</dbReference>
<dbReference type="InterPro" id="IPR002347">
    <property type="entry name" value="SDR_fam"/>
</dbReference>
<dbReference type="PRINTS" id="PR00080">
    <property type="entry name" value="SDRFAMILY"/>
</dbReference>
<dbReference type="SMART" id="SM00822">
    <property type="entry name" value="PKS_KR"/>
    <property type="match status" value="1"/>
</dbReference>
<evidence type="ECO:0000256" key="1">
    <source>
        <dbReference type="ARBA" id="ARBA00006484"/>
    </source>
</evidence>
<evidence type="ECO:0000259" key="4">
    <source>
        <dbReference type="SMART" id="SM00822"/>
    </source>
</evidence>